<evidence type="ECO:0000256" key="1">
    <source>
        <dbReference type="ARBA" id="ARBA00005187"/>
    </source>
</evidence>
<proteinExistence type="predicted"/>
<evidence type="ECO:0000256" key="2">
    <source>
        <dbReference type="ARBA" id="ARBA00012737"/>
    </source>
</evidence>
<keyword evidence="6" id="KW-1185">Reference proteome</keyword>
<dbReference type="RefSeq" id="WP_354016241.1">
    <property type="nucleotide sequence ID" value="NZ_JBEWTB010000002.1"/>
</dbReference>
<evidence type="ECO:0000313" key="5">
    <source>
        <dbReference type="EMBL" id="MET4755102.1"/>
    </source>
</evidence>
<comment type="catalytic activity">
    <reaction evidence="3">
        <text>L-aspartate + L-glutamine + ATP + H2O = L-asparagine + L-glutamate + AMP + diphosphate + H(+)</text>
        <dbReference type="Rhea" id="RHEA:12228"/>
        <dbReference type="ChEBI" id="CHEBI:15377"/>
        <dbReference type="ChEBI" id="CHEBI:15378"/>
        <dbReference type="ChEBI" id="CHEBI:29985"/>
        <dbReference type="ChEBI" id="CHEBI:29991"/>
        <dbReference type="ChEBI" id="CHEBI:30616"/>
        <dbReference type="ChEBI" id="CHEBI:33019"/>
        <dbReference type="ChEBI" id="CHEBI:58048"/>
        <dbReference type="ChEBI" id="CHEBI:58359"/>
        <dbReference type="ChEBI" id="CHEBI:456215"/>
        <dbReference type="EC" id="6.3.5.4"/>
    </reaction>
</comment>
<evidence type="ECO:0000259" key="4">
    <source>
        <dbReference type="Pfam" id="PF00733"/>
    </source>
</evidence>
<sequence length="516" mass="60455">MNVYLRNNQGFKWHKSKGVSVKGYAWLEDDSYLTGKEFCEYVHSIENIEEINKNLNGCYSCVVESESKTLVISDQTRSFPLFYAEESSGLLVSDDANFLRSKLMAEEIDKTSVLEFSQTGYVTGSHTLIKNIKQLQAAEILEFSNTGELDKQKKDILNIHRDFYCETEIKLLERMDSVYQSVFSKLIKSLNDKTVVVPLSGGYDSRLIVVMLKRLGYEKVICFTYGASDNKESKISKLTADALGYEWFFVPYTKVMWDHCYESKNFRNYERNASNLTSVALLQDWPAVQYLKANKLVPDDAVFIPGHTGDFIAGGHIPKFLFHKETLTRNEIVQCIYKTHYGLIRRSEKYLSMNFSSRLNSLLTNKNKFTRDEAVDEFERWNWKERQAKFIINSTRVYEWFGYQWRLPLWDKKIVNIWSKIDTEKRFRRSFYKKYDNYIANKMSSKLPAITGNNIEYNKIYKIINKLKSIYNQDDNLGISSSKLEFFIYRLKMKALGKANINSYLAIQYLKRHFNQ</sequence>
<evidence type="ECO:0000256" key="3">
    <source>
        <dbReference type="ARBA" id="ARBA00048741"/>
    </source>
</evidence>
<dbReference type="InterPro" id="IPR051786">
    <property type="entry name" value="ASN_synthetase/amidase"/>
</dbReference>
<dbReference type="SUPFAM" id="SSF52402">
    <property type="entry name" value="Adenine nucleotide alpha hydrolases-like"/>
    <property type="match status" value="1"/>
</dbReference>
<dbReference type="SUPFAM" id="SSF56235">
    <property type="entry name" value="N-terminal nucleophile aminohydrolases (Ntn hydrolases)"/>
    <property type="match status" value="1"/>
</dbReference>
<dbReference type="Gene3D" id="3.60.20.10">
    <property type="entry name" value="Glutamine Phosphoribosylpyrophosphate, subunit 1, domain 1"/>
    <property type="match status" value="1"/>
</dbReference>
<dbReference type="Gene3D" id="3.40.50.620">
    <property type="entry name" value="HUPs"/>
    <property type="match status" value="1"/>
</dbReference>
<dbReference type="Proteomes" id="UP001549366">
    <property type="component" value="Unassembled WGS sequence"/>
</dbReference>
<protein>
    <recommendedName>
        <fullName evidence="2">asparagine synthase (glutamine-hydrolyzing)</fullName>
        <ecNumber evidence="2">6.3.5.4</ecNumber>
    </recommendedName>
</protein>
<dbReference type="EC" id="6.3.5.4" evidence="2"/>
<dbReference type="PANTHER" id="PTHR43284">
    <property type="entry name" value="ASPARAGINE SYNTHETASE (GLUTAMINE-HYDROLYZING)"/>
    <property type="match status" value="1"/>
</dbReference>
<dbReference type="GO" id="GO:0004066">
    <property type="term" value="F:asparagine synthase (glutamine-hydrolyzing) activity"/>
    <property type="evidence" value="ECO:0007669"/>
    <property type="project" value="UniProtKB-EC"/>
</dbReference>
<accession>A0ABV2SBH0</accession>
<evidence type="ECO:0000313" key="6">
    <source>
        <dbReference type="Proteomes" id="UP001549366"/>
    </source>
</evidence>
<feature type="domain" description="Asparagine synthetase" evidence="4">
    <location>
        <begin position="191"/>
        <end position="433"/>
    </location>
</feature>
<dbReference type="InterPro" id="IPR014729">
    <property type="entry name" value="Rossmann-like_a/b/a_fold"/>
</dbReference>
<dbReference type="PANTHER" id="PTHR43284:SF1">
    <property type="entry name" value="ASPARAGINE SYNTHETASE"/>
    <property type="match status" value="1"/>
</dbReference>
<name>A0ABV2SBH0_9GAMM</name>
<organism evidence="5 6">
    <name type="scientific">Endozoicomonas lisbonensis</name>
    <dbReference type="NCBI Taxonomy" id="3120522"/>
    <lineage>
        <taxon>Bacteria</taxon>
        <taxon>Pseudomonadati</taxon>
        <taxon>Pseudomonadota</taxon>
        <taxon>Gammaproteobacteria</taxon>
        <taxon>Oceanospirillales</taxon>
        <taxon>Endozoicomonadaceae</taxon>
        <taxon>Endozoicomonas</taxon>
    </lineage>
</organism>
<dbReference type="EMBL" id="JBEWTB010000002">
    <property type="protein sequence ID" value="MET4755102.1"/>
    <property type="molecule type" value="Genomic_DNA"/>
</dbReference>
<dbReference type="InterPro" id="IPR001962">
    <property type="entry name" value="Asn_synthase"/>
</dbReference>
<comment type="caution">
    <text evidence="5">The sequence shown here is derived from an EMBL/GenBank/DDBJ whole genome shotgun (WGS) entry which is preliminary data.</text>
</comment>
<comment type="pathway">
    <text evidence="1">Amino-acid biosynthesis; L-asparagine biosynthesis; L-asparagine from L-aspartate (L-Gln route): step 1/1.</text>
</comment>
<dbReference type="InterPro" id="IPR029055">
    <property type="entry name" value="Ntn_hydrolases_N"/>
</dbReference>
<dbReference type="Pfam" id="PF00733">
    <property type="entry name" value="Asn_synthase"/>
    <property type="match status" value="1"/>
</dbReference>
<reference evidence="5 6" key="1">
    <citation type="submission" date="2024-06" db="EMBL/GenBank/DDBJ databases">
        <title>Genomic Encyclopedia of Type Strains, Phase V (KMG-V): Genome sequencing to study the core and pangenomes of soil and plant-associated prokaryotes.</title>
        <authorList>
            <person name="Whitman W."/>
        </authorList>
    </citation>
    <scope>NUCLEOTIDE SEQUENCE [LARGE SCALE GENOMIC DNA]</scope>
    <source>
        <strain evidence="5 6">NE40</strain>
    </source>
</reference>
<gene>
    <name evidence="5" type="ORF">V5J35_000294</name>
</gene>
<keyword evidence="5" id="KW-0436">Ligase</keyword>